<accession>A0AC34Q5I1</accession>
<dbReference type="WBParaSite" id="JU765_v2.g13121.t1">
    <property type="protein sequence ID" value="JU765_v2.g13121.t1"/>
    <property type="gene ID" value="JU765_v2.g13121"/>
</dbReference>
<dbReference type="Proteomes" id="UP000887576">
    <property type="component" value="Unplaced"/>
</dbReference>
<name>A0AC34Q5I1_9BILA</name>
<reference evidence="2" key="1">
    <citation type="submission" date="2022-11" db="UniProtKB">
        <authorList>
            <consortium name="WormBaseParasite"/>
        </authorList>
    </citation>
    <scope>IDENTIFICATION</scope>
</reference>
<organism evidence="1 2">
    <name type="scientific">Panagrolaimus sp. JU765</name>
    <dbReference type="NCBI Taxonomy" id="591449"/>
    <lineage>
        <taxon>Eukaryota</taxon>
        <taxon>Metazoa</taxon>
        <taxon>Ecdysozoa</taxon>
        <taxon>Nematoda</taxon>
        <taxon>Chromadorea</taxon>
        <taxon>Rhabditida</taxon>
        <taxon>Tylenchina</taxon>
        <taxon>Panagrolaimomorpha</taxon>
        <taxon>Panagrolaimoidea</taxon>
        <taxon>Panagrolaimidae</taxon>
        <taxon>Panagrolaimus</taxon>
    </lineage>
</organism>
<proteinExistence type="predicted"/>
<evidence type="ECO:0000313" key="2">
    <source>
        <dbReference type="WBParaSite" id="JU765_v2.g13121.t1"/>
    </source>
</evidence>
<protein>
    <submittedName>
        <fullName evidence="2">EGF-like domain-containing protein</fullName>
    </submittedName>
</protein>
<evidence type="ECO:0000313" key="1">
    <source>
        <dbReference type="Proteomes" id="UP000887576"/>
    </source>
</evidence>
<sequence length="265" mass="29713">MESGTGQEKNRKHKMLKLLILVSLPILFVCAQERPKVVDSNYVELIPIADIPQTCNSPPDHGFGIVNGGLEKCSKYLAENGDRNQEDDDYEVQKCKQLRVNAEIVDGKCQCKEKWKGPLCNEFVGCPEGYSIRDRVCSPNRCYHDGVLAVGSSKIECKCPAPWDGQWCERLACWRKAAKDHERRWKNAGDHCECVDGFAGEHCETITKCKNGELKNNHCVCAEGWKGELCERECKPGQTCSAPGLFFGIFAAMVPVIGTIFFRLY</sequence>